<dbReference type="EMBL" id="JARGDH010000006">
    <property type="protein sequence ID" value="KAL0266061.1"/>
    <property type="molecule type" value="Genomic_DNA"/>
</dbReference>
<comment type="caution">
    <text evidence="3">The sequence shown here is derived from an EMBL/GenBank/DDBJ whole genome shotgun (WGS) entry which is preliminary data.</text>
</comment>
<organism evidence="3">
    <name type="scientific">Menopon gallinae</name>
    <name type="common">poultry shaft louse</name>
    <dbReference type="NCBI Taxonomy" id="328185"/>
    <lineage>
        <taxon>Eukaryota</taxon>
        <taxon>Metazoa</taxon>
        <taxon>Ecdysozoa</taxon>
        <taxon>Arthropoda</taxon>
        <taxon>Hexapoda</taxon>
        <taxon>Insecta</taxon>
        <taxon>Pterygota</taxon>
        <taxon>Neoptera</taxon>
        <taxon>Paraneoptera</taxon>
        <taxon>Psocodea</taxon>
        <taxon>Troctomorpha</taxon>
        <taxon>Phthiraptera</taxon>
        <taxon>Amblycera</taxon>
        <taxon>Menoponidae</taxon>
        <taxon>Menopon</taxon>
    </lineage>
</organism>
<dbReference type="GO" id="GO:0046982">
    <property type="term" value="F:protein heterodimerization activity"/>
    <property type="evidence" value="ECO:0007669"/>
    <property type="project" value="InterPro"/>
</dbReference>
<dbReference type="Pfam" id="PF03847">
    <property type="entry name" value="TFIID_20kDa"/>
    <property type="match status" value="1"/>
</dbReference>
<dbReference type="AlphaFoldDB" id="A0AAW2H8N1"/>
<dbReference type="InterPro" id="IPR009072">
    <property type="entry name" value="Histone-fold"/>
</dbReference>
<reference evidence="3" key="1">
    <citation type="journal article" date="2024" name="Gigascience">
        <title>Chromosome-level genome of the poultry shaft louse Menopon gallinae provides insight into the host-switching and adaptive evolution of parasitic lice.</title>
        <authorList>
            <person name="Xu Y."/>
            <person name="Ma L."/>
            <person name="Liu S."/>
            <person name="Liang Y."/>
            <person name="Liu Q."/>
            <person name="He Z."/>
            <person name="Tian L."/>
            <person name="Duan Y."/>
            <person name="Cai W."/>
            <person name="Li H."/>
            <person name="Song F."/>
        </authorList>
    </citation>
    <scope>NUCLEOTIDE SEQUENCE</scope>
    <source>
        <strain evidence="3">Cailab_2023a</strain>
    </source>
</reference>
<dbReference type="SUPFAM" id="SSF47113">
    <property type="entry name" value="Histone-fold"/>
    <property type="match status" value="1"/>
</dbReference>
<feature type="domain" description="Transcription initiation factor TFIID subunit 12" evidence="2">
    <location>
        <begin position="10"/>
        <end position="73"/>
    </location>
</feature>
<dbReference type="GO" id="GO:0005669">
    <property type="term" value="C:transcription factor TFIID complex"/>
    <property type="evidence" value="ECO:0007669"/>
    <property type="project" value="InterPro"/>
</dbReference>
<name>A0AAW2H8N1_9NEOP</name>
<dbReference type="GO" id="GO:0006352">
    <property type="term" value="P:DNA-templated transcription initiation"/>
    <property type="evidence" value="ECO:0007669"/>
    <property type="project" value="InterPro"/>
</dbReference>
<gene>
    <name evidence="3" type="ORF">PYX00_011778</name>
</gene>
<dbReference type="InterPro" id="IPR003228">
    <property type="entry name" value="TFIID_TAF12_dom"/>
</dbReference>
<dbReference type="Gene3D" id="1.10.20.10">
    <property type="entry name" value="Histone, subunit A"/>
    <property type="match status" value="1"/>
</dbReference>
<evidence type="ECO:0000256" key="1">
    <source>
        <dbReference type="ARBA" id="ARBA00017484"/>
    </source>
</evidence>
<evidence type="ECO:0000313" key="3">
    <source>
        <dbReference type="EMBL" id="KAL0266061.1"/>
    </source>
</evidence>
<proteinExistence type="predicted"/>
<evidence type="ECO:0000259" key="2">
    <source>
        <dbReference type="Pfam" id="PF03847"/>
    </source>
</evidence>
<protein>
    <recommendedName>
        <fullName evidence="1">Transcription initiation factor TFIID subunit 12</fullName>
    </recommendedName>
</protein>
<accession>A0AAW2H8N1</accession>
<sequence length="172" mass="20366">MDEKAIIPRKKLIENLHKISEEKIDSEVIVLIQRFAEKMTTDIVNRACLISKHRELEFLSHEDVSFIIEKDFDYCFGKRKVNKNVSLPAETYQTKRNGGPMANLLKKTWKETKKKGKSSMLTLEQRKKRLDAIKEERRRRKEIIVDRKRKKAEYIKMLREREAQSGNSSSRT</sequence>